<dbReference type="EMBL" id="FN430175">
    <property type="protein sequence ID" value="CAZ82940.1"/>
    <property type="molecule type" value="Genomic_DNA"/>
</dbReference>
<dbReference type="KEGG" id="tml:GSTUM_00006523001"/>
<evidence type="ECO:0000313" key="2">
    <source>
        <dbReference type="EMBL" id="CAZ82940.1"/>
    </source>
</evidence>
<dbReference type="Gene3D" id="1.10.555.10">
    <property type="entry name" value="Rho GTPase activation protein"/>
    <property type="match status" value="1"/>
</dbReference>
<keyword evidence="3" id="KW-1185">Reference proteome</keyword>
<dbReference type="AlphaFoldDB" id="D5GEJ7"/>
<dbReference type="GeneID" id="9184882"/>
<dbReference type="Pfam" id="PF00620">
    <property type="entry name" value="RhoGAP"/>
    <property type="match status" value="1"/>
</dbReference>
<dbReference type="SUPFAM" id="SSF48350">
    <property type="entry name" value="GTPase activation domain, GAP"/>
    <property type="match status" value="1"/>
</dbReference>
<name>D5GEJ7_TUBMM</name>
<evidence type="ECO:0000259" key="1">
    <source>
        <dbReference type="Pfam" id="PF00620"/>
    </source>
</evidence>
<feature type="domain" description="Rho-GAP" evidence="1">
    <location>
        <begin position="74"/>
        <end position="147"/>
    </location>
</feature>
<dbReference type="STRING" id="656061.D5GEJ7"/>
<dbReference type="InterPro" id="IPR000198">
    <property type="entry name" value="RhoGAP_dom"/>
</dbReference>
<dbReference type="InParanoid" id="D5GEJ7"/>
<dbReference type="RefSeq" id="XP_002838749.1">
    <property type="nucleotide sequence ID" value="XM_002838703.1"/>
</dbReference>
<protein>
    <submittedName>
        <fullName evidence="2">(Perigord truffle) hypothetical protein</fullName>
    </submittedName>
</protein>
<dbReference type="GO" id="GO:0007165">
    <property type="term" value="P:signal transduction"/>
    <property type="evidence" value="ECO:0007669"/>
    <property type="project" value="InterPro"/>
</dbReference>
<reference evidence="2 3" key="1">
    <citation type="journal article" date="2010" name="Nature">
        <title>Perigord black truffle genome uncovers evolutionary origins and mechanisms of symbiosis.</title>
        <authorList>
            <person name="Martin F."/>
            <person name="Kohler A."/>
            <person name="Murat C."/>
            <person name="Balestrini R."/>
            <person name="Coutinho P.M."/>
            <person name="Jaillon O."/>
            <person name="Montanini B."/>
            <person name="Morin E."/>
            <person name="Noel B."/>
            <person name="Percudani R."/>
            <person name="Porcel B."/>
            <person name="Rubini A."/>
            <person name="Amicucci A."/>
            <person name="Amselem J."/>
            <person name="Anthouard V."/>
            <person name="Arcioni S."/>
            <person name="Artiguenave F."/>
            <person name="Aury J.M."/>
            <person name="Ballario P."/>
            <person name="Bolchi A."/>
            <person name="Brenna A."/>
            <person name="Brun A."/>
            <person name="Buee M."/>
            <person name="Cantarel B."/>
            <person name="Chevalier G."/>
            <person name="Couloux A."/>
            <person name="Da Silva C."/>
            <person name="Denoeud F."/>
            <person name="Duplessis S."/>
            <person name="Ghignone S."/>
            <person name="Hilselberger B."/>
            <person name="Iotti M."/>
            <person name="Marcais B."/>
            <person name="Mello A."/>
            <person name="Miranda M."/>
            <person name="Pacioni G."/>
            <person name="Quesneville H."/>
            <person name="Riccioni C."/>
            <person name="Ruotolo R."/>
            <person name="Splivallo R."/>
            <person name="Stocchi V."/>
            <person name="Tisserant E."/>
            <person name="Viscomi A.R."/>
            <person name="Zambonelli A."/>
            <person name="Zampieri E."/>
            <person name="Henrissat B."/>
            <person name="Lebrun M.H."/>
            <person name="Paolocci F."/>
            <person name="Bonfante P."/>
            <person name="Ottonello S."/>
            <person name="Wincker P."/>
        </authorList>
    </citation>
    <scope>NUCLEOTIDE SEQUENCE [LARGE SCALE GENOMIC DNA]</scope>
    <source>
        <strain evidence="2 3">Mel28</strain>
    </source>
</reference>
<proteinExistence type="predicted"/>
<evidence type="ECO:0000313" key="3">
    <source>
        <dbReference type="Proteomes" id="UP000006911"/>
    </source>
</evidence>
<gene>
    <name evidence="2" type="ORF">GSTUM_00006523001</name>
</gene>
<accession>D5GEJ7</accession>
<organism evidence="2 3">
    <name type="scientific">Tuber melanosporum (strain Mel28)</name>
    <name type="common">Perigord black truffle</name>
    <dbReference type="NCBI Taxonomy" id="656061"/>
    <lineage>
        <taxon>Eukaryota</taxon>
        <taxon>Fungi</taxon>
        <taxon>Dikarya</taxon>
        <taxon>Ascomycota</taxon>
        <taxon>Pezizomycotina</taxon>
        <taxon>Pezizomycetes</taxon>
        <taxon>Pezizales</taxon>
        <taxon>Tuberaceae</taxon>
        <taxon>Tuber</taxon>
    </lineage>
</organism>
<dbReference type="HOGENOM" id="CLU_1195621_0_0_1"/>
<dbReference type="InterPro" id="IPR008936">
    <property type="entry name" value="Rho_GTPase_activation_prot"/>
</dbReference>
<sequence>MTEYLLKHLREMTKEEGRLSSKLGWPFLDSTWAVGGGKRENLSVGVWECMDKDLELDDNATLTFSFGEDDEKTLEVTEVVEVVAGVLLQWLRNLKEGVVPQDIWLDVYKAGADKMLAEQVLDKLFTSLSPAHANVFVYLTGFIMEIISLLSSPIPSQLPSLDADSVTSPLSPIQGVLPFGRLRAARGVVVKHAILEVFAEAIIRKEGGNKTAEDKRKAVAFLEVFVSDVEKG</sequence>
<dbReference type="Proteomes" id="UP000006911">
    <property type="component" value="Unassembled WGS sequence"/>
</dbReference>